<dbReference type="GO" id="GO:0009103">
    <property type="term" value="P:lipopolysaccharide biosynthetic process"/>
    <property type="evidence" value="ECO:0007669"/>
    <property type="project" value="TreeGrafter"/>
</dbReference>
<feature type="transmembrane region" description="Helical" evidence="1">
    <location>
        <begin position="35"/>
        <end position="55"/>
    </location>
</feature>
<dbReference type="PANTHER" id="PTHR23028">
    <property type="entry name" value="ACETYLTRANSFERASE"/>
    <property type="match status" value="1"/>
</dbReference>
<feature type="transmembrane region" description="Helical" evidence="1">
    <location>
        <begin position="12"/>
        <end position="29"/>
    </location>
</feature>
<feature type="transmembrane region" description="Helical" evidence="1">
    <location>
        <begin position="223"/>
        <end position="241"/>
    </location>
</feature>
<name>A0A177P857_9GAMM</name>
<comment type="caution">
    <text evidence="4">The sequence shown here is derived from an EMBL/GenBank/DDBJ whole genome shotgun (WGS) entry which is preliminary data.</text>
</comment>
<feature type="transmembrane region" description="Helical" evidence="1">
    <location>
        <begin position="76"/>
        <end position="94"/>
    </location>
</feature>
<keyword evidence="1" id="KW-0812">Transmembrane</keyword>
<dbReference type="STRING" id="702114.A1355_18945"/>
<gene>
    <name evidence="4" type="ORF">A1355_18945</name>
</gene>
<dbReference type="OrthoDB" id="9767863at2"/>
<protein>
    <recommendedName>
        <fullName evidence="6">Acyltransferase</fullName>
    </recommendedName>
</protein>
<feature type="transmembrane region" description="Helical" evidence="1">
    <location>
        <begin position="247"/>
        <end position="269"/>
    </location>
</feature>
<dbReference type="Pfam" id="PF19040">
    <property type="entry name" value="SGNH"/>
    <property type="match status" value="1"/>
</dbReference>
<evidence type="ECO:0000259" key="2">
    <source>
        <dbReference type="Pfam" id="PF01757"/>
    </source>
</evidence>
<dbReference type="AlphaFoldDB" id="A0A177P857"/>
<feature type="transmembrane region" description="Helical" evidence="1">
    <location>
        <begin position="106"/>
        <end position="126"/>
    </location>
</feature>
<evidence type="ECO:0000313" key="5">
    <source>
        <dbReference type="Proteomes" id="UP000077628"/>
    </source>
</evidence>
<dbReference type="GO" id="GO:0016020">
    <property type="term" value="C:membrane"/>
    <property type="evidence" value="ECO:0007669"/>
    <property type="project" value="TreeGrafter"/>
</dbReference>
<dbReference type="InterPro" id="IPR002656">
    <property type="entry name" value="Acyl_transf_3_dom"/>
</dbReference>
<dbReference type="InterPro" id="IPR050879">
    <property type="entry name" value="Acyltransferase_3"/>
</dbReference>
<evidence type="ECO:0000259" key="3">
    <source>
        <dbReference type="Pfam" id="PF19040"/>
    </source>
</evidence>
<organism evidence="4 5">
    <name type="scientific">Methylomonas koyamae</name>
    <dbReference type="NCBI Taxonomy" id="702114"/>
    <lineage>
        <taxon>Bacteria</taxon>
        <taxon>Pseudomonadati</taxon>
        <taxon>Pseudomonadota</taxon>
        <taxon>Gammaproteobacteria</taxon>
        <taxon>Methylococcales</taxon>
        <taxon>Methylococcaceae</taxon>
        <taxon>Methylomonas</taxon>
    </lineage>
</organism>
<dbReference type="PANTHER" id="PTHR23028:SF53">
    <property type="entry name" value="ACYL_TRANSF_3 DOMAIN-CONTAINING PROTEIN"/>
    <property type="match status" value="1"/>
</dbReference>
<feature type="transmembrane region" description="Helical" evidence="1">
    <location>
        <begin position="312"/>
        <end position="330"/>
    </location>
</feature>
<feature type="transmembrane region" description="Helical" evidence="1">
    <location>
        <begin position="281"/>
        <end position="300"/>
    </location>
</feature>
<evidence type="ECO:0000256" key="1">
    <source>
        <dbReference type="SAM" id="Phobius"/>
    </source>
</evidence>
<evidence type="ECO:0000313" key="4">
    <source>
        <dbReference type="EMBL" id="OAI26371.1"/>
    </source>
</evidence>
<dbReference type="EMBL" id="LUUK01000029">
    <property type="protein sequence ID" value="OAI26371.1"/>
    <property type="molecule type" value="Genomic_DNA"/>
</dbReference>
<feature type="domain" description="Acyltransferase 3" evidence="2">
    <location>
        <begin position="9"/>
        <end position="328"/>
    </location>
</feature>
<proteinExistence type="predicted"/>
<dbReference type="Proteomes" id="UP000077628">
    <property type="component" value="Unassembled WGS sequence"/>
</dbReference>
<dbReference type="InterPro" id="IPR043968">
    <property type="entry name" value="SGNH"/>
</dbReference>
<reference evidence="5" key="1">
    <citation type="submission" date="2016-03" db="EMBL/GenBank/DDBJ databases">
        <authorList>
            <person name="Heylen K."/>
            <person name="De Vos P."/>
            <person name="Vekeman B."/>
        </authorList>
    </citation>
    <scope>NUCLEOTIDE SEQUENCE [LARGE SCALE GENOMIC DNA]</scope>
    <source>
        <strain evidence="5">R-45383</strain>
    </source>
</reference>
<feature type="transmembrane region" description="Helical" evidence="1">
    <location>
        <begin position="350"/>
        <end position="370"/>
    </location>
</feature>
<keyword evidence="1" id="KW-1133">Transmembrane helix</keyword>
<evidence type="ECO:0008006" key="6">
    <source>
        <dbReference type="Google" id="ProtNLM"/>
    </source>
</evidence>
<sequence>MNITKYRGDIDGLRAIAVVSVILFHYNFGKYFSGGYVGVDIFFVISGYLITSIIYNDILQNNYSILDFYHRRIRRIFPALFFVFFCCILASFFLQFPSESEYTGKSIVSSIFFVSNIFFSDLNGYFDHKMESNPVLHTWSLSVEEQYYVFFPPLIYLIRNLSLSIQKNIILITLISSLVYSEHAIKINSVNAFYLVQSRAWELLIGASLGIGAWPRIQNKWQIEGLSLLGLTALVFSISTYSKETAFPGISALPPCLGTALIIYTGSLRETVVRKTLSFKIFRLIGIISYSLYLWHWPVLVFVKQIHEPQSYLQNLLLIIVCLALSAISWKYVEQPFRKSPYKLKANPTLALALVTMLIFSTASLFLSSVSEKYYNYPQRVFDVLTVLDYDADTDTRAGKCFLTSNYNSFDKYNIDECLAVSSNKKNVLLIGDSHAAHLWPGLNSTFPEVNFLQASASGCKPVLNSTGEKRCTDLITFIFTEYLSKQHFFDTIIISGRWQKQDISAAITTADWLTKFANQVIISGPINEYYQPLPRILAKALANNENESEYLNKYRNTSPREVDNEFLRALLPRGVSYLSVYKIMSEPTWKVWASDQMPMQFDYGHLTKLGSELLIKSSKLDELF</sequence>
<feature type="domain" description="SGNH" evidence="3">
    <location>
        <begin position="413"/>
        <end position="615"/>
    </location>
</feature>
<dbReference type="RefSeq" id="WP_082885323.1">
    <property type="nucleotide sequence ID" value="NZ_LUUK01000029.1"/>
</dbReference>
<keyword evidence="1" id="KW-0472">Membrane</keyword>
<dbReference type="Pfam" id="PF01757">
    <property type="entry name" value="Acyl_transf_3"/>
    <property type="match status" value="1"/>
</dbReference>
<keyword evidence="5" id="KW-1185">Reference proteome</keyword>
<accession>A0A177P857</accession>
<dbReference type="GO" id="GO:0016747">
    <property type="term" value="F:acyltransferase activity, transferring groups other than amino-acyl groups"/>
    <property type="evidence" value="ECO:0007669"/>
    <property type="project" value="InterPro"/>
</dbReference>